<keyword evidence="1" id="KW-0732">Signal</keyword>
<feature type="signal peptide" evidence="1">
    <location>
        <begin position="1"/>
        <end position="21"/>
    </location>
</feature>
<dbReference type="GO" id="GO:0005615">
    <property type="term" value="C:extracellular space"/>
    <property type="evidence" value="ECO:0007669"/>
    <property type="project" value="TreeGrafter"/>
</dbReference>
<dbReference type="PANTHER" id="PTHR11533:SF174">
    <property type="entry name" value="PUROMYCIN-SENSITIVE AMINOPEPTIDASE-RELATED"/>
    <property type="match status" value="1"/>
</dbReference>
<dbReference type="PANTHER" id="PTHR11533">
    <property type="entry name" value="PROTEASE M1 ZINC METALLOPROTEASE"/>
    <property type="match status" value="1"/>
</dbReference>
<keyword evidence="4" id="KW-1185">Reference proteome</keyword>
<dbReference type="GO" id="GO:0005737">
    <property type="term" value="C:cytoplasm"/>
    <property type="evidence" value="ECO:0007669"/>
    <property type="project" value="TreeGrafter"/>
</dbReference>
<dbReference type="GO" id="GO:0070006">
    <property type="term" value="F:metalloaminopeptidase activity"/>
    <property type="evidence" value="ECO:0007669"/>
    <property type="project" value="TreeGrafter"/>
</dbReference>
<sequence>MKKIVLLFAPLLLLTPLFGQKDFYKTYEFTEADTLRGMLRPERTCYDVTFYDINIRIDPNQQELSGWVDLFYRTVEDFSRLQIDLYENMDLDSISFQGRSLSFERRHDAIFVNFPTEQKKGTSGQFRIFYHGKPTTANNPPWDGGFVWSKDRRGRHWIGVACEGDGASLWWPNKDHLSDEPDSLSIRVSVPKNLSCIANGELRKKVDQGDYQRWDWFVSYPINNYNVTVNIANYTHFSDTYQAADGEELSLDYYVLDYNEEKAREHFEQVKPMLACYEKYFGKYPFWNDGFAMVETPYLGMEHQGAIAYGNRYMRGYLGGMIPAGMDWDYIIIHETGHEYFGNSISCNDLAEMWIHESFTTYMEALYVECEYSYEDAVGYLVSQRPYIDNEEPILGPKGVNWEDWSGSDHYYKGAWMLHTLRHALQNDELWFDILKSFHLEHAISNVTTEDFIQWVNDKTGAQWDAFFEQYLEYPEVPTLEYRTTAVGNDLKVDIRWDCAVEEFAMPVLLGDPEDWEMVRPTTYWQSVTLKDIDEKTFEIATDLFLIRTKRAK</sequence>
<comment type="caution">
    <text evidence="3">The sequence shown here is derived from an EMBL/GenBank/DDBJ whole genome shotgun (WGS) entry which is preliminary data.</text>
</comment>
<dbReference type="GO" id="GO:0043171">
    <property type="term" value="P:peptide catabolic process"/>
    <property type="evidence" value="ECO:0007669"/>
    <property type="project" value="TreeGrafter"/>
</dbReference>
<feature type="chain" id="PRO_5012564857" description="Peptidase M1 membrane alanine aminopeptidase domain-containing protein" evidence="1">
    <location>
        <begin position="22"/>
        <end position="553"/>
    </location>
</feature>
<evidence type="ECO:0000313" key="3">
    <source>
        <dbReference type="EMBL" id="PHN06196.1"/>
    </source>
</evidence>
<dbReference type="AlphaFoldDB" id="A0A2D0NCU8"/>
<evidence type="ECO:0000313" key="4">
    <source>
        <dbReference type="Proteomes" id="UP000223913"/>
    </source>
</evidence>
<dbReference type="Gene3D" id="2.60.40.1730">
    <property type="entry name" value="tricorn interacting facor f3 domain"/>
    <property type="match status" value="1"/>
</dbReference>
<dbReference type="OrthoDB" id="100605at2"/>
<dbReference type="Proteomes" id="UP000223913">
    <property type="component" value="Unassembled WGS sequence"/>
</dbReference>
<organism evidence="3 4">
    <name type="scientific">Flavilitoribacter nigricans (strain ATCC 23147 / DSM 23189 / NBRC 102662 / NCIMB 1420 / SS-2)</name>
    <name type="common">Lewinella nigricans</name>
    <dbReference type="NCBI Taxonomy" id="1122177"/>
    <lineage>
        <taxon>Bacteria</taxon>
        <taxon>Pseudomonadati</taxon>
        <taxon>Bacteroidota</taxon>
        <taxon>Saprospiria</taxon>
        <taxon>Saprospirales</taxon>
        <taxon>Lewinellaceae</taxon>
        <taxon>Flavilitoribacter</taxon>
    </lineage>
</organism>
<protein>
    <recommendedName>
        <fullName evidence="2">Peptidase M1 membrane alanine aminopeptidase domain-containing protein</fullName>
    </recommendedName>
</protein>
<dbReference type="GO" id="GO:0008270">
    <property type="term" value="F:zinc ion binding"/>
    <property type="evidence" value="ECO:0007669"/>
    <property type="project" value="InterPro"/>
</dbReference>
<dbReference type="InterPro" id="IPR042097">
    <property type="entry name" value="Aminopeptidase_N-like_N_sf"/>
</dbReference>
<proteinExistence type="predicted"/>
<dbReference type="EMBL" id="PDUD01000018">
    <property type="protein sequence ID" value="PHN06196.1"/>
    <property type="molecule type" value="Genomic_DNA"/>
</dbReference>
<accession>A0A2D0NCU8</accession>
<dbReference type="CDD" id="cd09603">
    <property type="entry name" value="M1_APN_like"/>
    <property type="match status" value="1"/>
</dbReference>
<reference evidence="3 4" key="1">
    <citation type="submission" date="2017-10" db="EMBL/GenBank/DDBJ databases">
        <title>The draft genome sequence of Lewinella nigricans NBRC 102662.</title>
        <authorList>
            <person name="Wang K."/>
        </authorList>
    </citation>
    <scope>NUCLEOTIDE SEQUENCE [LARGE SCALE GENOMIC DNA]</scope>
    <source>
        <strain evidence="3 4">NBRC 102662</strain>
    </source>
</reference>
<dbReference type="GO" id="GO:0042277">
    <property type="term" value="F:peptide binding"/>
    <property type="evidence" value="ECO:0007669"/>
    <property type="project" value="TreeGrafter"/>
</dbReference>
<dbReference type="Gene3D" id="1.10.390.10">
    <property type="entry name" value="Neutral Protease Domain 2"/>
    <property type="match status" value="1"/>
</dbReference>
<dbReference type="Pfam" id="PF01433">
    <property type="entry name" value="Peptidase_M1"/>
    <property type="match status" value="1"/>
</dbReference>
<dbReference type="RefSeq" id="WP_099150180.1">
    <property type="nucleotide sequence ID" value="NZ_PDUD01000018.1"/>
</dbReference>
<feature type="domain" description="Peptidase M1 membrane alanine aminopeptidase" evidence="2">
    <location>
        <begin position="267"/>
        <end position="471"/>
    </location>
</feature>
<evidence type="ECO:0000256" key="1">
    <source>
        <dbReference type="SAM" id="SignalP"/>
    </source>
</evidence>
<dbReference type="InterPro" id="IPR050344">
    <property type="entry name" value="Peptidase_M1_aminopeptidases"/>
</dbReference>
<dbReference type="GO" id="GO:0016020">
    <property type="term" value="C:membrane"/>
    <property type="evidence" value="ECO:0007669"/>
    <property type="project" value="TreeGrafter"/>
</dbReference>
<name>A0A2D0NCU8_FLAN2</name>
<dbReference type="InterPro" id="IPR014782">
    <property type="entry name" value="Peptidase_M1_dom"/>
</dbReference>
<gene>
    <name evidence="3" type="ORF">CRP01_11480</name>
</gene>
<evidence type="ECO:0000259" key="2">
    <source>
        <dbReference type="Pfam" id="PF01433"/>
    </source>
</evidence>
<dbReference type="SUPFAM" id="SSF55486">
    <property type="entry name" value="Metalloproteases ('zincins'), catalytic domain"/>
    <property type="match status" value="1"/>
</dbReference>
<dbReference type="SUPFAM" id="SSF63737">
    <property type="entry name" value="Leukotriene A4 hydrolase N-terminal domain"/>
    <property type="match status" value="1"/>
</dbReference>
<dbReference type="InterPro" id="IPR027268">
    <property type="entry name" value="Peptidase_M4/M1_CTD_sf"/>
</dbReference>